<dbReference type="PANTHER" id="PTHR11365:SF23">
    <property type="entry name" value="HYPOTHETICAL 5-OXOPROLINASE (EUROFUNG)-RELATED"/>
    <property type="match status" value="1"/>
</dbReference>
<reference evidence="3" key="2">
    <citation type="submission" date="2021-04" db="EMBL/GenBank/DDBJ databases">
        <authorList>
            <person name="Gilroy R."/>
        </authorList>
    </citation>
    <scope>NUCLEOTIDE SEQUENCE</scope>
    <source>
        <strain evidence="3">CHK196-7946</strain>
    </source>
</reference>
<evidence type="ECO:0000313" key="3">
    <source>
        <dbReference type="EMBL" id="HJC75745.1"/>
    </source>
</evidence>
<dbReference type="PANTHER" id="PTHR11365">
    <property type="entry name" value="5-OXOPROLINASE RELATED"/>
    <property type="match status" value="1"/>
</dbReference>
<dbReference type="InterPro" id="IPR045079">
    <property type="entry name" value="Oxoprolinase-like"/>
</dbReference>
<feature type="domain" description="Hydantoinase/oxoprolinase N-terminal" evidence="2">
    <location>
        <begin position="4"/>
        <end position="167"/>
    </location>
</feature>
<dbReference type="GO" id="GO:0005829">
    <property type="term" value="C:cytosol"/>
    <property type="evidence" value="ECO:0007669"/>
    <property type="project" value="TreeGrafter"/>
</dbReference>
<name>A0A9D2TMG8_9FIRM</name>
<accession>A0A9D2TMG8</accession>
<dbReference type="GO" id="GO:0017168">
    <property type="term" value="F:5-oxoprolinase (ATP-hydrolyzing) activity"/>
    <property type="evidence" value="ECO:0007669"/>
    <property type="project" value="TreeGrafter"/>
</dbReference>
<proteinExistence type="predicted"/>
<dbReference type="Proteomes" id="UP000823902">
    <property type="component" value="Unassembled WGS sequence"/>
</dbReference>
<dbReference type="InterPro" id="IPR043129">
    <property type="entry name" value="ATPase_NBD"/>
</dbReference>
<reference evidence="3" key="1">
    <citation type="journal article" date="2021" name="PeerJ">
        <title>Extensive microbial diversity within the chicken gut microbiome revealed by metagenomics and culture.</title>
        <authorList>
            <person name="Gilroy R."/>
            <person name="Ravi A."/>
            <person name="Getino M."/>
            <person name="Pursley I."/>
            <person name="Horton D.L."/>
            <person name="Alikhan N.F."/>
            <person name="Baker D."/>
            <person name="Gharbi K."/>
            <person name="Hall N."/>
            <person name="Watson M."/>
            <person name="Adriaenssens E.M."/>
            <person name="Foster-Nyarko E."/>
            <person name="Jarju S."/>
            <person name="Secka A."/>
            <person name="Antonio M."/>
            <person name="Oren A."/>
            <person name="Chaudhuri R.R."/>
            <person name="La Ragione R."/>
            <person name="Hildebrand F."/>
            <person name="Pallen M.J."/>
        </authorList>
    </citation>
    <scope>NUCLEOTIDE SEQUENCE</scope>
    <source>
        <strain evidence="3">CHK196-7946</strain>
    </source>
</reference>
<dbReference type="GO" id="GO:0006749">
    <property type="term" value="P:glutathione metabolic process"/>
    <property type="evidence" value="ECO:0007669"/>
    <property type="project" value="TreeGrafter"/>
</dbReference>
<dbReference type="InterPro" id="IPR002821">
    <property type="entry name" value="Hydantoinase_A"/>
</dbReference>
<dbReference type="EMBL" id="DWVY01000064">
    <property type="protein sequence ID" value="HJC75745.1"/>
    <property type="molecule type" value="Genomic_DNA"/>
</dbReference>
<feature type="domain" description="Hydantoinase A/oxoprolinase" evidence="1">
    <location>
        <begin position="187"/>
        <end position="328"/>
    </location>
</feature>
<dbReference type="AlphaFoldDB" id="A0A9D2TMG8"/>
<comment type="caution">
    <text evidence="3">The sequence shown here is derived from an EMBL/GenBank/DDBJ whole genome shotgun (WGS) entry which is preliminary data.</text>
</comment>
<gene>
    <name evidence="3" type="ORF">H9697_12520</name>
</gene>
<sequence length="664" mass="73140">MIGLGIDTGGTCTDAVIYDLAQNTVLASAKTPTTKEDLKTGIRNVLDRLPQDLLNSCQTLALSTTLATNACVEGKWGNGKLILIGLDRNTFESSWHKYGIPASDDIYLLECRLTPSPDNCAEPDWDAFRKDMKEFVRGCDCVSIVQLFAREYHGQHEQHAADIVREITDIPVILGHHLFPDRNILRRGTGALLNARLIPVIYEFLRAVRRVLEEFRLDLPLLIMRSDGHLMSSDYTALHPVETLLCGPAASTMGALSMTGAKRAVVVDMGGTTTDISIIRNGQPLRIEGGIQIAEWKTFVKGLYVDTFALGGDTEVLFDSSGKVSLGTQRILPLAMLSAAYPSVKNQLMELDKYDSPYPVPVHEFFLLLKEPDPDAGLSDIEYRICGALKNGPLRRENLASAISRDIYTMKTERLEQAGYILRSGLTPTDIMHIRGDFAEYDRSASMLGAEFMARSLTLTVDELCETVYTLVQKRLYCNLVRILLDTEYSLFQGNTPSEQIRQLIEKSFESARKGERNSFSAGFFSDAVLIGIGAPVHLFLEPVAHMLHTKAVIPKYAPVANAIGAVVGNVSASVTAQIRPDPISAENFQVITQDSSAVFNDYDESVAYAKEQIEKAAEELLIQKGGKPPFSTVFSQKREEAPIDGSILFLSENITVTKTGKAF</sequence>
<dbReference type="SUPFAM" id="SSF53067">
    <property type="entry name" value="Actin-like ATPase domain"/>
    <property type="match status" value="2"/>
</dbReference>
<dbReference type="Pfam" id="PF05378">
    <property type="entry name" value="Hydant_A_N"/>
    <property type="match status" value="1"/>
</dbReference>
<protein>
    <submittedName>
        <fullName evidence="3">Hydantoinase/oxoprolinase family protein</fullName>
    </submittedName>
</protein>
<dbReference type="InterPro" id="IPR008040">
    <property type="entry name" value="Hydant_A_N"/>
</dbReference>
<evidence type="ECO:0000259" key="2">
    <source>
        <dbReference type="Pfam" id="PF05378"/>
    </source>
</evidence>
<organism evidence="3 4">
    <name type="scientific">Candidatus Mediterraneibacter faecavium</name>
    <dbReference type="NCBI Taxonomy" id="2838668"/>
    <lineage>
        <taxon>Bacteria</taxon>
        <taxon>Bacillati</taxon>
        <taxon>Bacillota</taxon>
        <taxon>Clostridia</taxon>
        <taxon>Lachnospirales</taxon>
        <taxon>Lachnospiraceae</taxon>
        <taxon>Mediterraneibacter</taxon>
    </lineage>
</organism>
<dbReference type="Pfam" id="PF01968">
    <property type="entry name" value="Hydantoinase_A"/>
    <property type="match status" value="1"/>
</dbReference>
<evidence type="ECO:0000313" key="4">
    <source>
        <dbReference type="Proteomes" id="UP000823902"/>
    </source>
</evidence>
<evidence type="ECO:0000259" key="1">
    <source>
        <dbReference type="Pfam" id="PF01968"/>
    </source>
</evidence>